<keyword evidence="2" id="KW-0378">Hydrolase</keyword>
<keyword evidence="1" id="KW-0732">Signal</keyword>
<evidence type="ECO:0000313" key="2">
    <source>
        <dbReference type="EMBL" id="MPY65558.1"/>
    </source>
</evidence>
<evidence type="ECO:0000256" key="1">
    <source>
        <dbReference type="SAM" id="SignalP"/>
    </source>
</evidence>
<feature type="chain" id="PRO_5030953686" evidence="1">
    <location>
        <begin position="24"/>
        <end position="283"/>
    </location>
</feature>
<keyword evidence="3" id="KW-1185">Reference proteome</keyword>
<accession>A0A7X1NTL7</accession>
<dbReference type="RefSeq" id="WP_152868629.1">
    <property type="nucleotide sequence ID" value="NZ_WBSL01000001.1"/>
</dbReference>
<organism evidence="2 3">
    <name type="scientific">Deinococcus terrestris</name>
    <dbReference type="NCBI Taxonomy" id="2651870"/>
    <lineage>
        <taxon>Bacteria</taxon>
        <taxon>Thermotogati</taxon>
        <taxon>Deinococcota</taxon>
        <taxon>Deinococci</taxon>
        <taxon>Deinococcales</taxon>
        <taxon>Deinococcaceae</taxon>
        <taxon>Deinococcus</taxon>
    </lineage>
</organism>
<reference evidence="2 3" key="1">
    <citation type="submission" date="2019-10" db="EMBL/GenBank/DDBJ databases">
        <title>Deinococcus sp. isolated from soil.</title>
        <authorList>
            <person name="Li Y."/>
            <person name="Wang J."/>
        </authorList>
    </citation>
    <scope>NUCLEOTIDE SEQUENCE [LARGE SCALE GENOMIC DNA]</scope>
    <source>
        <strain evidence="2 3">SDU3-2</strain>
    </source>
</reference>
<sequence length="283" mass="30157">MRRFALSLLTTLAAALAVTGAAATTAVPPLPLPKKPDTVRLERVSGPSFLRVPPACYRQECALVVVSHPRGQSAERLLESTQVSVLVEALLDVPLAVLLSDDGGESTWGSPAALAQVASLRQEAGAHFAWNGRTYALGISMGGLLALRSALPGSPYPVGGVALIDPWTDLRNAWGTALTRRAEINHAYGLEEREPTPDLNPLMLAERAPRLPLFLVASPDDDVVPLETNAMRLRNRAAPGPSRFVQLSGPHLGGNRFSPKVADQLADFFGGLEAQATEQALRR</sequence>
<proteinExistence type="predicted"/>
<dbReference type="InterPro" id="IPR029058">
    <property type="entry name" value="AB_hydrolase_fold"/>
</dbReference>
<dbReference type="Gene3D" id="3.40.50.1820">
    <property type="entry name" value="alpha/beta hydrolase"/>
    <property type="match status" value="1"/>
</dbReference>
<evidence type="ECO:0000313" key="3">
    <source>
        <dbReference type="Proteomes" id="UP000484842"/>
    </source>
</evidence>
<name>A0A7X1NTL7_9DEIO</name>
<protein>
    <submittedName>
        <fullName evidence="2">Alpha/beta hydrolase</fullName>
    </submittedName>
</protein>
<dbReference type="Proteomes" id="UP000484842">
    <property type="component" value="Unassembled WGS sequence"/>
</dbReference>
<comment type="caution">
    <text evidence="2">The sequence shown here is derived from an EMBL/GenBank/DDBJ whole genome shotgun (WGS) entry which is preliminary data.</text>
</comment>
<dbReference type="EMBL" id="WBSL01000001">
    <property type="protein sequence ID" value="MPY65558.1"/>
    <property type="molecule type" value="Genomic_DNA"/>
</dbReference>
<gene>
    <name evidence="2" type="ORF">F8S09_02465</name>
</gene>
<dbReference type="GO" id="GO:0016787">
    <property type="term" value="F:hydrolase activity"/>
    <property type="evidence" value="ECO:0007669"/>
    <property type="project" value="UniProtKB-KW"/>
</dbReference>
<feature type="signal peptide" evidence="1">
    <location>
        <begin position="1"/>
        <end position="23"/>
    </location>
</feature>
<dbReference type="AlphaFoldDB" id="A0A7X1NTL7"/>
<dbReference type="SUPFAM" id="SSF53474">
    <property type="entry name" value="alpha/beta-Hydrolases"/>
    <property type="match status" value="1"/>
</dbReference>